<keyword evidence="3" id="KW-0998">Cell outer membrane</keyword>
<keyword evidence="2 4" id="KW-0472">Membrane</keyword>
<feature type="compositionally biased region" description="Low complexity" evidence="5">
    <location>
        <begin position="280"/>
        <end position="306"/>
    </location>
</feature>
<accession>E8TL63</accession>
<dbReference type="GO" id="GO:0009279">
    <property type="term" value="C:cell outer membrane"/>
    <property type="evidence" value="ECO:0007669"/>
    <property type="project" value="UniProtKB-SubCell"/>
</dbReference>
<organism evidence="8 9">
    <name type="scientific">Mesorhizobium ciceri biovar biserrulae (strain HAMBI 2942 / LMG 23838 / WSM1271)</name>
    <dbReference type="NCBI Taxonomy" id="765698"/>
    <lineage>
        <taxon>Bacteria</taxon>
        <taxon>Pseudomonadati</taxon>
        <taxon>Pseudomonadota</taxon>
        <taxon>Alphaproteobacteria</taxon>
        <taxon>Hyphomicrobiales</taxon>
        <taxon>Phyllobacteriaceae</taxon>
        <taxon>Mesorhizobium</taxon>
    </lineage>
</organism>
<feature type="compositionally biased region" description="Low complexity" evidence="5">
    <location>
        <begin position="239"/>
        <end position="249"/>
    </location>
</feature>
<evidence type="ECO:0000256" key="5">
    <source>
        <dbReference type="SAM" id="MobiDB-lite"/>
    </source>
</evidence>
<dbReference type="SUPFAM" id="SSF103088">
    <property type="entry name" value="OmpA-like"/>
    <property type="match status" value="1"/>
</dbReference>
<evidence type="ECO:0000256" key="1">
    <source>
        <dbReference type="ARBA" id="ARBA00004442"/>
    </source>
</evidence>
<feature type="compositionally biased region" description="Basic and acidic residues" evidence="5">
    <location>
        <begin position="65"/>
        <end position="78"/>
    </location>
</feature>
<evidence type="ECO:0000256" key="2">
    <source>
        <dbReference type="ARBA" id="ARBA00023136"/>
    </source>
</evidence>
<dbReference type="STRING" id="765698.Mesci_2340"/>
<reference evidence="9" key="1">
    <citation type="submission" date="2011-01" db="EMBL/GenBank/DDBJ databases">
        <title>Complete sequence of chromosome of Mesorhizobium ciceri bv. biserrulae WSM1271.</title>
        <authorList>
            <person name="Lucas S."/>
            <person name="Copeland A."/>
            <person name="Lapidus A."/>
            <person name="Cheng J.-F."/>
            <person name="Goodwin L."/>
            <person name="Pitluck S."/>
            <person name="Teshima H."/>
            <person name="Detter J.C."/>
            <person name="Han C."/>
            <person name="Tapia R."/>
            <person name="Land M."/>
            <person name="Hauser L."/>
            <person name="Kyrpides N."/>
            <person name="Ivanova N."/>
            <person name="Nandasena K."/>
            <person name="Reeve W.G."/>
            <person name="Howieson J.G."/>
            <person name="O'Hara G."/>
            <person name="Tiwari R.P."/>
            <person name="Woyke T."/>
        </authorList>
    </citation>
    <scope>NUCLEOTIDE SEQUENCE [LARGE SCALE GENOMIC DNA]</scope>
    <source>
        <strain evidence="9">HAMBI 2942 / LMG 23838 / WSM1271</strain>
    </source>
</reference>
<dbReference type="CDD" id="cd07185">
    <property type="entry name" value="OmpA_C-like"/>
    <property type="match status" value="1"/>
</dbReference>
<dbReference type="PANTHER" id="PTHR30329:SF21">
    <property type="entry name" value="LIPOPROTEIN YIAD-RELATED"/>
    <property type="match status" value="1"/>
</dbReference>
<feature type="compositionally biased region" description="Polar residues" evidence="5">
    <location>
        <begin position="323"/>
        <end position="340"/>
    </location>
</feature>
<proteinExistence type="predicted"/>
<dbReference type="PANTHER" id="PTHR30329">
    <property type="entry name" value="STATOR ELEMENT OF FLAGELLAR MOTOR COMPLEX"/>
    <property type="match status" value="1"/>
</dbReference>
<feature type="compositionally biased region" description="Low complexity" evidence="5">
    <location>
        <begin position="383"/>
        <end position="398"/>
    </location>
</feature>
<feature type="compositionally biased region" description="Low complexity" evidence="5">
    <location>
        <begin position="51"/>
        <end position="61"/>
    </location>
</feature>
<evidence type="ECO:0000256" key="4">
    <source>
        <dbReference type="PROSITE-ProRule" id="PRU00473"/>
    </source>
</evidence>
<dbReference type="InterPro" id="IPR050330">
    <property type="entry name" value="Bact_OuterMem_StrucFunc"/>
</dbReference>
<feature type="signal peptide" evidence="6">
    <location>
        <begin position="1"/>
        <end position="24"/>
    </location>
</feature>
<dbReference type="RefSeq" id="WP_013530172.1">
    <property type="nucleotide sequence ID" value="NC_014923.1"/>
</dbReference>
<evidence type="ECO:0000256" key="3">
    <source>
        <dbReference type="ARBA" id="ARBA00023237"/>
    </source>
</evidence>
<feature type="compositionally biased region" description="Low complexity" evidence="5">
    <location>
        <begin position="104"/>
        <end position="120"/>
    </location>
</feature>
<feature type="compositionally biased region" description="Low complexity" evidence="5">
    <location>
        <begin position="212"/>
        <end position="229"/>
    </location>
</feature>
<dbReference type="InterPro" id="IPR006664">
    <property type="entry name" value="OMP_bac"/>
</dbReference>
<dbReference type="InterPro" id="IPR006665">
    <property type="entry name" value="OmpA-like"/>
</dbReference>
<gene>
    <name evidence="8" type="ordered locus">Mesci_2340</name>
</gene>
<keyword evidence="6" id="KW-0732">Signal</keyword>
<evidence type="ECO:0000259" key="7">
    <source>
        <dbReference type="PROSITE" id="PS51123"/>
    </source>
</evidence>
<protein>
    <submittedName>
        <fullName evidence="8">OmpA/MotB domain protein</fullName>
    </submittedName>
</protein>
<feature type="compositionally biased region" description="Low complexity" evidence="5">
    <location>
        <begin position="79"/>
        <end position="93"/>
    </location>
</feature>
<dbReference type="EMBL" id="CP002447">
    <property type="protein sequence ID" value="ADV11487.1"/>
    <property type="molecule type" value="Genomic_DNA"/>
</dbReference>
<dbReference type="eggNOG" id="COG2885">
    <property type="taxonomic scope" value="Bacteria"/>
</dbReference>
<comment type="subcellular location">
    <subcellularLocation>
        <location evidence="1">Cell outer membrane</location>
    </subcellularLocation>
</comment>
<feature type="compositionally biased region" description="Low complexity" evidence="5">
    <location>
        <begin position="185"/>
        <end position="201"/>
    </location>
</feature>
<feature type="compositionally biased region" description="Low complexity" evidence="5">
    <location>
        <begin position="158"/>
        <end position="174"/>
    </location>
</feature>
<feature type="domain" description="OmpA-like" evidence="7">
    <location>
        <begin position="615"/>
        <end position="735"/>
    </location>
</feature>
<feature type="region of interest" description="Disordered" evidence="5">
    <location>
        <begin position="51"/>
        <end position="432"/>
    </location>
</feature>
<evidence type="ECO:0000256" key="6">
    <source>
        <dbReference type="SAM" id="SignalP"/>
    </source>
</evidence>
<dbReference type="KEGG" id="mci:Mesci_2340"/>
<dbReference type="HOGENOM" id="CLU_021407_0_0_5"/>
<dbReference type="Pfam" id="PF00691">
    <property type="entry name" value="OmpA"/>
    <property type="match status" value="1"/>
</dbReference>
<dbReference type="AlphaFoldDB" id="E8TL63"/>
<feature type="compositionally biased region" description="Low complexity" evidence="5">
    <location>
        <begin position="131"/>
        <end position="147"/>
    </location>
</feature>
<dbReference type="PROSITE" id="PS51123">
    <property type="entry name" value="OMPA_2"/>
    <property type="match status" value="1"/>
</dbReference>
<feature type="chain" id="PRO_5003231097" evidence="6">
    <location>
        <begin position="25"/>
        <end position="743"/>
    </location>
</feature>
<dbReference type="Proteomes" id="UP000007471">
    <property type="component" value="Chromosome"/>
</dbReference>
<dbReference type="PATRIC" id="fig|765698.3.peg.2815"/>
<dbReference type="OrthoDB" id="9792021at2"/>
<feature type="compositionally biased region" description="Basic and acidic residues" evidence="5">
    <location>
        <begin position="417"/>
        <end position="432"/>
    </location>
</feature>
<evidence type="ECO:0000313" key="8">
    <source>
        <dbReference type="EMBL" id="ADV11487.1"/>
    </source>
</evidence>
<dbReference type="Gene3D" id="3.30.1330.60">
    <property type="entry name" value="OmpA-like domain"/>
    <property type="match status" value="1"/>
</dbReference>
<name>E8TL63_MESCW</name>
<dbReference type="InterPro" id="IPR036737">
    <property type="entry name" value="OmpA-like_sf"/>
</dbReference>
<dbReference type="PRINTS" id="PR01021">
    <property type="entry name" value="OMPADOMAIN"/>
</dbReference>
<evidence type="ECO:0000313" key="9">
    <source>
        <dbReference type="Proteomes" id="UP000007471"/>
    </source>
</evidence>
<sequence precursor="true">MKRQPRILAGTALGLLMASAPLGAFPLQGSVASGLAQRTATPFILAQAACAEGESAEACAQKQQAEPEQKHERRKAEPEQQAAPAQSEQPAEEQQPRRKKRDQQQQAEQAPAEQAAPAEEQQPRRKKRDQQQQTEQAPAEQAAPAEEQQPRRKKRDQQQQTEQAPAEQAAPAEEQQPRRKKRDQQQQTEQAPAEQAAPAEEQQPRRKKRDQQQQTEQAPAEQAAPAGEQQPRRKKRDQQQQTEQTPAEQVAPANDNQPGEQAQPRKKNRQDQQAQPEVAPTPKEAPAGEATAPAGEQPAAQGEQPQDTTKKHGRKPVGEQPATAEQPTTGEQPANGQTAAPAQGENPVQGEAPADPNAAPILDSQKDVERRGGGRKRGDKNAQQDGEQQNGGQNAQQGGDQGRKPVAAPVDQGPPPTDDRAAQQEIKPEKIVPVTEEKGTRVERAPDEIARDRRRPKGVDVVRKLGDRVILQFNNQTFVQSNDAPRVTRGAKEVYYEDLSGDRTREIVERDNGVRIVTIRNRYGDVIQRSRIAPDGREYVLSYVDERHYEDDSDWRDPGDDLPPMRLTIPRREYILDSEDVESPDDYYEFLEQPPVEKVQRLYSIDEVKRSARVRDIARRVDLDTLNFEFGSASISDTEVQKLEGVATAMEKLLKKNPAETFLIEGHTDAVGTPEANLALSDRRAEAVAEALTNAFGIPPENLTTQGYGEEYLKVNTAAPNRENRRVAIRRITSLVAPVASNN</sequence>